<evidence type="ECO:0000256" key="2">
    <source>
        <dbReference type="ARBA" id="ARBA00022516"/>
    </source>
</evidence>
<evidence type="ECO:0000259" key="7">
    <source>
        <dbReference type="SMART" id="SM00563"/>
    </source>
</evidence>
<protein>
    <submittedName>
        <fullName evidence="8">Acyltransferase, putative</fullName>
    </submittedName>
</protein>
<dbReference type="STRING" id="1231392.OCGS_0140"/>
<dbReference type="SUPFAM" id="SSF69593">
    <property type="entry name" value="Glycerol-3-phosphate (1)-acyltransferase"/>
    <property type="match status" value="1"/>
</dbReference>
<dbReference type="GO" id="GO:0006654">
    <property type="term" value="P:phosphatidic acid biosynthetic process"/>
    <property type="evidence" value="ECO:0007669"/>
    <property type="project" value="TreeGrafter"/>
</dbReference>
<dbReference type="eggNOG" id="COG0204">
    <property type="taxonomic scope" value="Bacteria"/>
</dbReference>
<dbReference type="PANTHER" id="PTHR10434">
    <property type="entry name" value="1-ACYL-SN-GLYCEROL-3-PHOSPHATE ACYLTRANSFERASE"/>
    <property type="match status" value="1"/>
</dbReference>
<dbReference type="AlphaFoldDB" id="K2GT52"/>
<comment type="caution">
    <text evidence="8">The sequence shown here is derived from an EMBL/GenBank/DDBJ whole genome shotgun (WGS) entry which is preliminary data.</text>
</comment>
<keyword evidence="6" id="KW-0472">Membrane</keyword>
<feature type="transmembrane region" description="Helical" evidence="6">
    <location>
        <begin position="50"/>
        <end position="68"/>
    </location>
</feature>
<reference evidence="8 9" key="1">
    <citation type="journal article" date="2012" name="J. Bacteriol.">
        <title>Draft Genome Sequence of Oceaniovalibus guishaninsula JLT2003T.</title>
        <authorList>
            <person name="Tang K."/>
            <person name="Liu K."/>
            <person name="Jiao N."/>
        </authorList>
    </citation>
    <scope>NUCLEOTIDE SEQUENCE [LARGE SCALE GENOMIC DNA]</scope>
    <source>
        <strain evidence="8 9">JLT2003</strain>
    </source>
</reference>
<name>K2GT52_9RHOB</name>
<evidence type="ECO:0000256" key="1">
    <source>
        <dbReference type="ARBA" id="ARBA00005189"/>
    </source>
</evidence>
<keyword evidence="2" id="KW-0444">Lipid biosynthesis</keyword>
<evidence type="ECO:0000256" key="6">
    <source>
        <dbReference type="SAM" id="Phobius"/>
    </source>
</evidence>
<keyword evidence="4" id="KW-0443">Lipid metabolism</keyword>
<dbReference type="PANTHER" id="PTHR10434:SF64">
    <property type="entry name" value="1-ACYL-SN-GLYCEROL-3-PHOSPHATE ACYLTRANSFERASE-RELATED"/>
    <property type="match status" value="1"/>
</dbReference>
<gene>
    <name evidence="8" type="ORF">OCGS_0140</name>
</gene>
<dbReference type="InterPro" id="IPR002123">
    <property type="entry name" value="Plipid/glycerol_acylTrfase"/>
</dbReference>
<accession>K2GT52</accession>
<evidence type="ECO:0000256" key="3">
    <source>
        <dbReference type="ARBA" id="ARBA00022679"/>
    </source>
</evidence>
<dbReference type="EMBL" id="AMGO01000004">
    <property type="protein sequence ID" value="EKE45721.1"/>
    <property type="molecule type" value="Genomic_DNA"/>
</dbReference>
<dbReference type="OrthoDB" id="9806880at2"/>
<evidence type="ECO:0000313" key="8">
    <source>
        <dbReference type="EMBL" id="EKE45721.1"/>
    </source>
</evidence>
<proteinExistence type="predicted"/>
<evidence type="ECO:0000313" key="9">
    <source>
        <dbReference type="Proteomes" id="UP000006765"/>
    </source>
</evidence>
<keyword evidence="6" id="KW-1133">Transmembrane helix</keyword>
<dbReference type="SMART" id="SM00563">
    <property type="entry name" value="PlsC"/>
    <property type="match status" value="1"/>
</dbReference>
<evidence type="ECO:0000256" key="4">
    <source>
        <dbReference type="ARBA" id="ARBA00023098"/>
    </source>
</evidence>
<evidence type="ECO:0000256" key="5">
    <source>
        <dbReference type="ARBA" id="ARBA00023315"/>
    </source>
</evidence>
<keyword evidence="9" id="KW-1185">Reference proteome</keyword>
<dbReference type="GO" id="GO:0003841">
    <property type="term" value="F:1-acylglycerol-3-phosphate O-acyltransferase activity"/>
    <property type="evidence" value="ECO:0007669"/>
    <property type="project" value="TreeGrafter"/>
</dbReference>
<dbReference type="PATRIC" id="fig|1231392.3.peg.140"/>
<dbReference type="Proteomes" id="UP000006765">
    <property type="component" value="Unassembled WGS sequence"/>
</dbReference>
<dbReference type="Pfam" id="PF01553">
    <property type="entry name" value="Acyltransferase"/>
    <property type="match status" value="1"/>
</dbReference>
<feature type="transmembrane region" description="Helical" evidence="6">
    <location>
        <begin position="22"/>
        <end position="43"/>
    </location>
</feature>
<keyword evidence="5 8" id="KW-0012">Acyltransferase</keyword>
<keyword evidence="3 8" id="KW-0808">Transferase</keyword>
<sequence length="264" mass="28531">MTWRSDIAPPEPRIDLSGWTRAILRGAVLLPLLAGGLLAVSLLKSTNRRAAVASAVSGMALTVIGLRVEAVGRAMTMPGALVANHASWLDILVLSACGRVTFVSKAEVADWPGIGRIARATGTLFIRRDRREATAQRAAIADRIARNERLLFFPEGTSTDGQRVLPFKTTLFAAFAGQPLWIQPVTVIYDAPPGADPRLYGWWGDMALGPHLLRMLSLKRHGRVRVIRHAPIDAAAHPDRKALAQACEDAVRAPFEVQGNSLAT</sequence>
<dbReference type="CDD" id="cd07989">
    <property type="entry name" value="LPLAT_AGPAT-like"/>
    <property type="match status" value="1"/>
</dbReference>
<dbReference type="RefSeq" id="WP_007425293.1">
    <property type="nucleotide sequence ID" value="NZ_AMGO01000004.1"/>
</dbReference>
<comment type="pathway">
    <text evidence="1">Lipid metabolism.</text>
</comment>
<organism evidence="8 9">
    <name type="scientific">Oceaniovalibus guishaninsula JLT2003</name>
    <dbReference type="NCBI Taxonomy" id="1231392"/>
    <lineage>
        <taxon>Bacteria</taxon>
        <taxon>Pseudomonadati</taxon>
        <taxon>Pseudomonadota</taxon>
        <taxon>Alphaproteobacteria</taxon>
        <taxon>Rhodobacterales</taxon>
        <taxon>Roseobacteraceae</taxon>
        <taxon>Oceaniovalibus</taxon>
    </lineage>
</organism>
<feature type="domain" description="Phospholipid/glycerol acyltransferase" evidence="7">
    <location>
        <begin position="79"/>
        <end position="190"/>
    </location>
</feature>
<keyword evidence="6" id="KW-0812">Transmembrane</keyword>